<evidence type="ECO:0000256" key="1">
    <source>
        <dbReference type="ARBA" id="ARBA00004496"/>
    </source>
</evidence>
<dbReference type="AlphaFoldDB" id="A0A2U1FBS7"/>
<evidence type="ECO:0000256" key="2">
    <source>
        <dbReference type="ARBA" id="ARBA00006411"/>
    </source>
</evidence>
<dbReference type="Pfam" id="PF14011">
    <property type="entry name" value="ESX-1_EspG"/>
    <property type="match status" value="1"/>
</dbReference>
<comment type="similarity">
    <text evidence="2">Belongs to the EspG family.</text>
</comment>
<name>A0A2U1FBS7_9PSEU</name>
<proteinExistence type="inferred from homology"/>
<sequence length="252" mass="26296">MSVVLDRHELLWVLEQCDAPWPYPLRPVHWSAETDAEVRRHRTDTEQALRGRGLLEPAPARLLLDAGSAVAGWALAVDLVRRDAAAPLAAVACTDGRTGALLSSPERAGAPVRVTPCPPDGLAEAVFALVPPVPPGSGPAVPVPAGALPADLPATRRATRARDVAEDLLATVATITQVGVAERRAGADPRRVGPLLCWLDGPRGRHALRLPPGGQAPRPPLLVPATGGQLLAEVRTVLSDAAVPRPPGRSTA</sequence>
<keyword evidence="6" id="KW-1185">Reference proteome</keyword>
<keyword evidence="4" id="KW-0143">Chaperone</keyword>
<accession>A0A2U1FBS7</accession>
<organism evidence="5 6">
    <name type="scientific">Actinomycetospora cinnamomea</name>
    <dbReference type="NCBI Taxonomy" id="663609"/>
    <lineage>
        <taxon>Bacteria</taxon>
        <taxon>Bacillati</taxon>
        <taxon>Actinomycetota</taxon>
        <taxon>Actinomycetes</taxon>
        <taxon>Pseudonocardiales</taxon>
        <taxon>Pseudonocardiaceae</taxon>
        <taxon>Actinomycetospora</taxon>
    </lineage>
</organism>
<evidence type="ECO:0000313" key="6">
    <source>
        <dbReference type="Proteomes" id="UP000245639"/>
    </source>
</evidence>
<keyword evidence="3" id="KW-0963">Cytoplasm</keyword>
<reference evidence="5 6" key="1">
    <citation type="submission" date="2018-04" db="EMBL/GenBank/DDBJ databases">
        <title>Genomic Encyclopedia of Type Strains, Phase IV (KMG-IV): sequencing the most valuable type-strain genomes for metagenomic binning, comparative biology and taxonomic classification.</title>
        <authorList>
            <person name="Goeker M."/>
        </authorList>
    </citation>
    <scope>NUCLEOTIDE SEQUENCE [LARGE SCALE GENOMIC DNA]</scope>
    <source>
        <strain evidence="5 6">DSM 45771</strain>
    </source>
</reference>
<comment type="caution">
    <text evidence="5">The sequence shown here is derived from an EMBL/GenBank/DDBJ whole genome shotgun (WGS) entry which is preliminary data.</text>
</comment>
<dbReference type="InterPro" id="IPR025734">
    <property type="entry name" value="EspG"/>
</dbReference>
<evidence type="ECO:0000256" key="3">
    <source>
        <dbReference type="ARBA" id="ARBA00022490"/>
    </source>
</evidence>
<evidence type="ECO:0000256" key="4">
    <source>
        <dbReference type="ARBA" id="ARBA00023186"/>
    </source>
</evidence>
<dbReference type="EMBL" id="QEKW01000006">
    <property type="protein sequence ID" value="PVZ09616.1"/>
    <property type="molecule type" value="Genomic_DNA"/>
</dbReference>
<comment type="subcellular location">
    <subcellularLocation>
        <location evidence="1">Cytoplasm</location>
    </subcellularLocation>
</comment>
<evidence type="ECO:0000313" key="5">
    <source>
        <dbReference type="EMBL" id="PVZ09616.1"/>
    </source>
</evidence>
<dbReference type="Proteomes" id="UP000245639">
    <property type="component" value="Unassembled WGS sequence"/>
</dbReference>
<protein>
    <submittedName>
        <fullName evidence="5">ESAT-6 protein secretion system EspG family protein</fullName>
    </submittedName>
</protein>
<dbReference type="RefSeq" id="WP_165825701.1">
    <property type="nucleotide sequence ID" value="NZ_QEKW01000006.1"/>
</dbReference>
<gene>
    <name evidence="5" type="ORF">C8D89_106280</name>
</gene>